<evidence type="ECO:0000313" key="3">
    <source>
        <dbReference type="EMBL" id="OAG01063.1"/>
    </source>
</evidence>
<keyword evidence="1" id="KW-0812">Transmembrane</keyword>
<dbReference type="InterPro" id="IPR000073">
    <property type="entry name" value="AB_hydrolase_1"/>
</dbReference>
<gene>
    <name evidence="3" type="ORF">CC84DRAFT_1168242</name>
</gene>
<dbReference type="InterPro" id="IPR052897">
    <property type="entry name" value="Sec-Metab_Biosynth_Hydrolase"/>
</dbReference>
<feature type="domain" description="AB hydrolase-1" evidence="2">
    <location>
        <begin position="7"/>
        <end position="248"/>
    </location>
</feature>
<dbReference type="PANTHER" id="PTHR37017:SF3">
    <property type="entry name" value="AB HYDROLASE-1 DOMAIN-CONTAINING PROTEIN"/>
    <property type="match status" value="1"/>
</dbReference>
<keyword evidence="3" id="KW-0378">Hydrolase</keyword>
<dbReference type="SUPFAM" id="SSF53474">
    <property type="entry name" value="alpha/beta-Hydrolases"/>
    <property type="match status" value="1"/>
</dbReference>
<accession>A0A177C092</accession>
<dbReference type="Gene3D" id="3.40.50.1820">
    <property type="entry name" value="alpha/beta hydrolase"/>
    <property type="match status" value="1"/>
</dbReference>
<dbReference type="GeneID" id="28762837"/>
<organism evidence="3 4">
    <name type="scientific">Paraphaeosphaeria sporulosa</name>
    <dbReference type="NCBI Taxonomy" id="1460663"/>
    <lineage>
        <taxon>Eukaryota</taxon>
        <taxon>Fungi</taxon>
        <taxon>Dikarya</taxon>
        <taxon>Ascomycota</taxon>
        <taxon>Pezizomycotina</taxon>
        <taxon>Dothideomycetes</taxon>
        <taxon>Pleosporomycetidae</taxon>
        <taxon>Pleosporales</taxon>
        <taxon>Massarineae</taxon>
        <taxon>Didymosphaeriaceae</taxon>
        <taxon>Paraphaeosphaeria</taxon>
    </lineage>
</organism>
<dbReference type="EMBL" id="KV441558">
    <property type="protein sequence ID" value="OAG01063.1"/>
    <property type="molecule type" value="Genomic_DNA"/>
</dbReference>
<name>A0A177C092_9PLEO</name>
<proteinExistence type="predicted"/>
<evidence type="ECO:0000259" key="2">
    <source>
        <dbReference type="Pfam" id="PF12697"/>
    </source>
</evidence>
<feature type="transmembrane region" description="Helical" evidence="1">
    <location>
        <begin position="106"/>
        <end position="126"/>
    </location>
</feature>
<keyword evidence="4" id="KW-1185">Reference proteome</keyword>
<keyword evidence="1" id="KW-0472">Membrane</keyword>
<dbReference type="GO" id="GO:0016787">
    <property type="term" value="F:hydrolase activity"/>
    <property type="evidence" value="ECO:0007669"/>
    <property type="project" value="UniProtKB-KW"/>
</dbReference>
<dbReference type="RefSeq" id="XP_018031428.1">
    <property type="nucleotide sequence ID" value="XM_018179351.1"/>
</dbReference>
<evidence type="ECO:0000313" key="4">
    <source>
        <dbReference type="Proteomes" id="UP000077069"/>
    </source>
</evidence>
<sequence length="319" mass="35090">MAEKPTLVFIPGAWHKPKCYEKVIKSLQDEHGFTCISITLPSTNGDPYATFKDDVDAARNGLIAELTAGRDAVVIAHSYGGQVGNSCIKGLTRPRSDIPQSASSKGFVIALVLIASGFSFTGLAFMDPLFGIPPPFWRVNKETGFAELTSDNRELFYHDLPREEGEYWVSQLTTQSLKSLFEGGQHVYAGWKDVPTWYIGTIEDRGLPVVIQRVQVGVARGQGGVVHHMELPTSHSPFLSMPVEIVAAILQAVKMAGRSQELSARNDAVLKKSYVPAVKIFAPRTWVRFGLPLAIGRLLGWGFWSYHGLKGIFTSRSQQ</sequence>
<keyword evidence="1" id="KW-1133">Transmembrane helix</keyword>
<dbReference type="Pfam" id="PF12697">
    <property type="entry name" value="Abhydrolase_6"/>
    <property type="match status" value="1"/>
</dbReference>
<dbReference type="OrthoDB" id="408373at2759"/>
<evidence type="ECO:0000256" key="1">
    <source>
        <dbReference type="SAM" id="Phobius"/>
    </source>
</evidence>
<dbReference type="AlphaFoldDB" id="A0A177C092"/>
<dbReference type="STRING" id="1460663.A0A177C092"/>
<dbReference type="Proteomes" id="UP000077069">
    <property type="component" value="Unassembled WGS sequence"/>
</dbReference>
<dbReference type="InParanoid" id="A0A177C092"/>
<dbReference type="InterPro" id="IPR029058">
    <property type="entry name" value="AB_hydrolase_fold"/>
</dbReference>
<reference evidence="3 4" key="1">
    <citation type="submission" date="2016-05" db="EMBL/GenBank/DDBJ databases">
        <title>Comparative analysis of secretome profiles of manganese(II)-oxidizing ascomycete fungi.</title>
        <authorList>
            <consortium name="DOE Joint Genome Institute"/>
            <person name="Zeiner C.A."/>
            <person name="Purvine S.O."/>
            <person name="Zink E.M."/>
            <person name="Wu S."/>
            <person name="Pasa-Tolic L."/>
            <person name="Chaput D.L."/>
            <person name="Haridas S."/>
            <person name="Grigoriev I.V."/>
            <person name="Santelli C.M."/>
            <person name="Hansel C.M."/>
        </authorList>
    </citation>
    <scope>NUCLEOTIDE SEQUENCE [LARGE SCALE GENOMIC DNA]</scope>
    <source>
        <strain evidence="3 4">AP3s5-JAC2a</strain>
    </source>
</reference>
<protein>
    <submittedName>
        <fullName evidence="3">Alpha/beta-hydrolase</fullName>
    </submittedName>
</protein>
<dbReference type="PANTHER" id="PTHR37017">
    <property type="entry name" value="AB HYDROLASE-1 DOMAIN-CONTAINING PROTEIN-RELATED"/>
    <property type="match status" value="1"/>
</dbReference>